<accession>A0A9P5SEV2</accession>
<dbReference type="EMBL" id="JAAAUY010000646">
    <property type="protein sequence ID" value="KAF9327614.1"/>
    <property type="molecule type" value="Genomic_DNA"/>
</dbReference>
<name>A0A9P5SEV2_9FUNG</name>
<gene>
    <name evidence="1" type="ORF">BG006_009100</name>
</gene>
<protein>
    <submittedName>
        <fullName evidence="1">Uncharacterized protein</fullName>
    </submittedName>
</protein>
<reference evidence="1" key="1">
    <citation type="journal article" date="2020" name="Fungal Divers.">
        <title>Resolving the Mortierellaceae phylogeny through synthesis of multi-gene phylogenetics and phylogenomics.</title>
        <authorList>
            <person name="Vandepol N."/>
            <person name="Liber J."/>
            <person name="Desiro A."/>
            <person name="Na H."/>
            <person name="Kennedy M."/>
            <person name="Barry K."/>
            <person name="Grigoriev I.V."/>
            <person name="Miller A.N."/>
            <person name="O'Donnell K."/>
            <person name="Stajich J.E."/>
            <person name="Bonito G."/>
        </authorList>
    </citation>
    <scope>NUCLEOTIDE SEQUENCE</scope>
    <source>
        <strain evidence="1">NVP1</strain>
    </source>
</reference>
<dbReference type="SUPFAM" id="SSF52047">
    <property type="entry name" value="RNI-like"/>
    <property type="match status" value="1"/>
</dbReference>
<keyword evidence="2" id="KW-1185">Reference proteome</keyword>
<evidence type="ECO:0000313" key="2">
    <source>
        <dbReference type="Proteomes" id="UP000696485"/>
    </source>
</evidence>
<evidence type="ECO:0000313" key="1">
    <source>
        <dbReference type="EMBL" id="KAF9327614.1"/>
    </source>
</evidence>
<organism evidence="1 2">
    <name type="scientific">Podila minutissima</name>
    <dbReference type="NCBI Taxonomy" id="64525"/>
    <lineage>
        <taxon>Eukaryota</taxon>
        <taxon>Fungi</taxon>
        <taxon>Fungi incertae sedis</taxon>
        <taxon>Mucoromycota</taxon>
        <taxon>Mortierellomycotina</taxon>
        <taxon>Mortierellomycetes</taxon>
        <taxon>Mortierellales</taxon>
        <taxon>Mortierellaceae</taxon>
        <taxon>Podila</taxon>
    </lineage>
</organism>
<proteinExistence type="predicted"/>
<comment type="caution">
    <text evidence="1">The sequence shown here is derived from an EMBL/GenBank/DDBJ whole genome shotgun (WGS) entry which is preliminary data.</text>
</comment>
<sequence>MKVIKFRTSISAKHQAKILECMPELTELHVGSGFLGSETTNWNENFHVNADTLRLWSVPHVFCLLYPTITHSTKNLQELWINVLNYGVNGLAEVLRRVNPNLQVLDLDALDLAAGSVWWGCFPNLIEFVTQFVAPATLIGIVDKCPQIEILDVSLAQKGSSAVAYVLAKCSKLRSFVGKGHMIDATRLVQNPAWVCCDIERLHIEVHGISRAGSQGLGTNEDQAAISSAARSLSIGVFERLGQLSKLQELDLGEYTPLPDQLEHAMEMAFGGGECICTRF</sequence>
<dbReference type="InterPro" id="IPR032675">
    <property type="entry name" value="LRR_dom_sf"/>
</dbReference>
<dbReference type="AlphaFoldDB" id="A0A9P5SEV2"/>
<dbReference type="Gene3D" id="3.80.10.10">
    <property type="entry name" value="Ribonuclease Inhibitor"/>
    <property type="match status" value="1"/>
</dbReference>
<dbReference type="Proteomes" id="UP000696485">
    <property type="component" value="Unassembled WGS sequence"/>
</dbReference>